<dbReference type="EMBL" id="QGNW01000084">
    <property type="protein sequence ID" value="RVW99963.1"/>
    <property type="molecule type" value="Genomic_DNA"/>
</dbReference>
<evidence type="ECO:0000313" key="2">
    <source>
        <dbReference type="Proteomes" id="UP000288805"/>
    </source>
</evidence>
<proteinExistence type="predicted"/>
<protein>
    <recommendedName>
        <fullName evidence="3">Transmembrane protein 53</fullName>
    </recommendedName>
</protein>
<dbReference type="Proteomes" id="UP000288805">
    <property type="component" value="Unassembled WGS sequence"/>
</dbReference>
<dbReference type="PANTHER" id="PTHR12265:SF0">
    <property type="entry name" value="EXPRESSED PROTEIN"/>
    <property type="match status" value="1"/>
</dbReference>
<dbReference type="InterPro" id="IPR029058">
    <property type="entry name" value="AB_hydrolase_fold"/>
</dbReference>
<evidence type="ECO:0000313" key="1">
    <source>
        <dbReference type="EMBL" id="RVW99963.1"/>
    </source>
</evidence>
<dbReference type="Pfam" id="PF05705">
    <property type="entry name" value="DUF829"/>
    <property type="match status" value="1"/>
</dbReference>
<dbReference type="AlphaFoldDB" id="A0A438ITA1"/>
<sequence>MWGFGGKFYWGRNETGGKIEGIVVVFAWMSSQEKHLKNYVQLYSSLGWNSLVCHPEFLNVVRMMNEAYHITIIQVDGMEALTNLRSYNLRSSKEEQQLIFECIELLLLRRLLVSVDPEMDPFSIEHTMEFFPEKATSLASDILNELVKELKTRPCPVVFASFSGGPKACMYKVLQIIEGKCEAQLNPDEYRLVRECVAGHIYDSCPTDFTSDVGTRFLLKPTVLKVPHPPRLVSWIANGIASSLDALFLNRFESQRAEYWQTLYSSVFMGAPYLILCSEDDDLAPYQIICNFAQRLQELGGDVKLVKWNSSPHVDFAGSLISCYGIVLVGWWKGGENGDSQDHYRYHMIDYKAAVTELLEKAAIIYSQRIRRLEAERMSLEIHDETSNSICQPEKATRSSNECFGRVALELNDHFISPSSLEYQEGRNVGSVRNEHKEGLIHLSSLPSINAHGVFGQILFDVCVPQDVEDWDIRSSGSSNAPASARTRRHAPFNPIRYGKLRTLARDEEELSKF</sequence>
<accession>A0A438ITA1</accession>
<dbReference type="PANTHER" id="PTHR12265">
    <property type="entry name" value="TRANSMEMBRANE PROTEIN 53"/>
    <property type="match status" value="1"/>
</dbReference>
<reference evidence="1 2" key="1">
    <citation type="journal article" date="2018" name="PLoS Genet.">
        <title>Population sequencing reveals clonal diversity and ancestral inbreeding in the grapevine cultivar Chardonnay.</title>
        <authorList>
            <person name="Roach M.J."/>
            <person name="Johnson D.L."/>
            <person name="Bohlmann J."/>
            <person name="van Vuuren H.J."/>
            <person name="Jones S.J."/>
            <person name="Pretorius I.S."/>
            <person name="Schmidt S.A."/>
            <person name="Borneman A.R."/>
        </authorList>
    </citation>
    <scope>NUCLEOTIDE SEQUENCE [LARGE SCALE GENOMIC DNA]</scope>
    <source>
        <strain evidence="2">cv. Chardonnay</strain>
        <tissue evidence="1">Leaf</tissue>
    </source>
</reference>
<dbReference type="InterPro" id="IPR008547">
    <property type="entry name" value="DUF829_TMEM53"/>
</dbReference>
<gene>
    <name evidence="1" type="ORF">CK203_024682</name>
</gene>
<dbReference type="SUPFAM" id="SSF53474">
    <property type="entry name" value="alpha/beta-Hydrolases"/>
    <property type="match status" value="1"/>
</dbReference>
<name>A0A438ITA1_VITVI</name>
<evidence type="ECO:0008006" key="3">
    <source>
        <dbReference type="Google" id="ProtNLM"/>
    </source>
</evidence>
<organism evidence="1 2">
    <name type="scientific">Vitis vinifera</name>
    <name type="common">Grape</name>
    <dbReference type="NCBI Taxonomy" id="29760"/>
    <lineage>
        <taxon>Eukaryota</taxon>
        <taxon>Viridiplantae</taxon>
        <taxon>Streptophyta</taxon>
        <taxon>Embryophyta</taxon>
        <taxon>Tracheophyta</taxon>
        <taxon>Spermatophyta</taxon>
        <taxon>Magnoliopsida</taxon>
        <taxon>eudicotyledons</taxon>
        <taxon>Gunneridae</taxon>
        <taxon>Pentapetalae</taxon>
        <taxon>rosids</taxon>
        <taxon>Vitales</taxon>
        <taxon>Vitaceae</taxon>
        <taxon>Viteae</taxon>
        <taxon>Vitis</taxon>
    </lineage>
</organism>
<comment type="caution">
    <text evidence="1">The sequence shown here is derived from an EMBL/GenBank/DDBJ whole genome shotgun (WGS) entry which is preliminary data.</text>
</comment>